<accession>X0YY72</accession>
<dbReference type="InterPro" id="IPR002347">
    <property type="entry name" value="SDR_fam"/>
</dbReference>
<dbReference type="PRINTS" id="PR00081">
    <property type="entry name" value="GDHRDH"/>
</dbReference>
<dbReference type="EMBL" id="BART01009009">
    <property type="protein sequence ID" value="GAG61380.1"/>
    <property type="molecule type" value="Genomic_DNA"/>
</dbReference>
<dbReference type="Gene3D" id="3.40.50.720">
    <property type="entry name" value="NAD(P)-binding Rossmann-like Domain"/>
    <property type="match status" value="1"/>
</dbReference>
<reference evidence="2" key="1">
    <citation type="journal article" date="2014" name="Front. Microbiol.">
        <title>High frequency of phylogenetically diverse reductive dehalogenase-homologous genes in deep subseafloor sedimentary metagenomes.</title>
        <authorList>
            <person name="Kawai M."/>
            <person name="Futagami T."/>
            <person name="Toyoda A."/>
            <person name="Takaki Y."/>
            <person name="Nishi S."/>
            <person name="Hori S."/>
            <person name="Arai W."/>
            <person name="Tsubouchi T."/>
            <person name="Morono Y."/>
            <person name="Uchiyama I."/>
            <person name="Ito T."/>
            <person name="Fujiyama A."/>
            <person name="Inagaki F."/>
            <person name="Takami H."/>
        </authorList>
    </citation>
    <scope>NUCLEOTIDE SEQUENCE</scope>
    <source>
        <strain evidence="2">Expedition CK06-06</strain>
    </source>
</reference>
<proteinExistence type="predicted"/>
<feature type="non-terminal residue" evidence="2">
    <location>
        <position position="108"/>
    </location>
</feature>
<keyword evidence="1" id="KW-0560">Oxidoreductase</keyword>
<name>X0YY72_9ZZZZ</name>
<dbReference type="PANTHER" id="PTHR43157:SF31">
    <property type="entry name" value="PHOSPHATIDYLINOSITOL-GLYCAN BIOSYNTHESIS CLASS F PROTEIN"/>
    <property type="match status" value="1"/>
</dbReference>
<gene>
    <name evidence="2" type="ORF">S01H4_20097</name>
</gene>
<dbReference type="GO" id="GO:0016491">
    <property type="term" value="F:oxidoreductase activity"/>
    <property type="evidence" value="ECO:0007669"/>
    <property type="project" value="UniProtKB-KW"/>
</dbReference>
<dbReference type="InterPro" id="IPR036291">
    <property type="entry name" value="NAD(P)-bd_dom_sf"/>
</dbReference>
<dbReference type="PANTHER" id="PTHR43157">
    <property type="entry name" value="PHOSPHATIDYLINOSITOL-GLYCAN BIOSYNTHESIS CLASS F PROTEIN-RELATED"/>
    <property type="match status" value="1"/>
</dbReference>
<sequence length="108" mass="11998">MKNKIVLITGATSGIGKETALGLAKLGATIVFTTRDSLKGEKTRNELIAATNNENIDMLQCDLASFESIKNCCKEFKSKYDRLHVLINNAGVWDFKRRTSKDGIENIF</sequence>
<dbReference type="Pfam" id="PF00106">
    <property type="entry name" value="adh_short"/>
    <property type="match status" value="1"/>
</dbReference>
<evidence type="ECO:0000313" key="2">
    <source>
        <dbReference type="EMBL" id="GAG61380.1"/>
    </source>
</evidence>
<dbReference type="AlphaFoldDB" id="X0YY72"/>
<organism evidence="2">
    <name type="scientific">marine sediment metagenome</name>
    <dbReference type="NCBI Taxonomy" id="412755"/>
    <lineage>
        <taxon>unclassified sequences</taxon>
        <taxon>metagenomes</taxon>
        <taxon>ecological metagenomes</taxon>
    </lineage>
</organism>
<comment type="caution">
    <text evidence="2">The sequence shown here is derived from an EMBL/GenBank/DDBJ whole genome shotgun (WGS) entry which is preliminary data.</text>
</comment>
<protein>
    <submittedName>
        <fullName evidence="2">Uncharacterized protein</fullName>
    </submittedName>
</protein>
<dbReference type="SUPFAM" id="SSF51735">
    <property type="entry name" value="NAD(P)-binding Rossmann-fold domains"/>
    <property type="match status" value="1"/>
</dbReference>
<evidence type="ECO:0000256" key="1">
    <source>
        <dbReference type="ARBA" id="ARBA00023002"/>
    </source>
</evidence>